<proteinExistence type="predicted"/>
<dbReference type="PANTHER" id="PTHR40012:SF1">
    <property type="entry name" value="AUTOPHAGY-RELATED PROTEIN 29"/>
    <property type="match status" value="1"/>
</dbReference>
<feature type="region of interest" description="Disordered" evidence="1">
    <location>
        <begin position="1"/>
        <end position="165"/>
    </location>
</feature>
<protein>
    <submittedName>
        <fullName evidence="2">Uncharacterized protein</fullName>
    </submittedName>
</protein>
<evidence type="ECO:0000256" key="1">
    <source>
        <dbReference type="SAM" id="MobiDB-lite"/>
    </source>
</evidence>
<dbReference type="EMBL" id="ML994713">
    <property type="protein sequence ID" value="KAF2176182.1"/>
    <property type="molecule type" value="Genomic_DNA"/>
</dbReference>
<dbReference type="Proteomes" id="UP000800200">
    <property type="component" value="Unassembled WGS sequence"/>
</dbReference>
<feature type="region of interest" description="Disordered" evidence="1">
    <location>
        <begin position="289"/>
        <end position="317"/>
    </location>
</feature>
<accession>A0A6A6DCU3</accession>
<dbReference type="PANTHER" id="PTHR40012">
    <property type="entry name" value="AUTOPHAGY-RELATED PROTEIN 29"/>
    <property type="match status" value="1"/>
</dbReference>
<evidence type="ECO:0000313" key="2">
    <source>
        <dbReference type="EMBL" id="KAF2176182.1"/>
    </source>
</evidence>
<sequence length="350" mass="36763">MKKVGSTNAPGTSGSGCTHTAVGGVPMRRAGSGGSGASRTPSSLSVRPRDSPIPRGDTSTPAPSLSRTPSTNTITQSRAHPQATSVRNPLQHSVRAALINPRRLSQAPPVSPPKDSRAPALDLDSPDTGASSSSSSSSDSDTDNPVHRSQLFKRPPRFRTPKTREFLAYDDAPFGLDEEPEPSTNVTLPFANAPVATPVGHSSNMNVKRESAANFHGEGQGNILPSVQHHIHAENKAFGRSSNPLPKTANEKIVDASSSIASSASDVPKTSTVAFGPLSPKHRAELAKLSPRRSGIKGKRDGSEGTPSMGSSFSDIDDASITQSALEEALLSNMQHGRMSTLSQLRSRYL</sequence>
<reference evidence="2" key="1">
    <citation type="journal article" date="2020" name="Stud. Mycol.">
        <title>101 Dothideomycetes genomes: a test case for predicting lifestyles and emergence of pathogens.</title>
        <authorList>
            <person name="Haridas S."/>
            <person name="Albert R."/>
            <person name="Binder M."/>
            <person name="Bloem J."/>
            <person name="Labutti K."/>
            <person name="Salamov A."/>
            <person name="Andreopoulos B."/>
            <person name="Baker S."/>
            <person name="Barry K."/>
            <person name="Bills G."/>
            <person name="Bluhm B."/>
            <person name="Cannon C."/>
            <person name="Castanera R."/>
            <person name="Culley D."/>
            <person name="Daum C."/>
            <person name="Ezra D."/>
            <person name="Gonzalez J."/>
            <person name="Henrissat B."/>
            <person name="Kuo A."/>
            <person name="Liang C."/>
            <person name="Lipzen A."/>
            <person name="Lutzoni F."/>
            <person name="Magnuson J."/>
            <person name="Mondo S."/>
            <person name="Nolan M."/>
            <person name="Ohm R."/>
            <person name="Pangilinan J."/>
            <person name="Park H.-J."/>
            <person name="Ramirez L."/>
            <person name="Alfaro M."/>
            <person name="Sun H."/>
            <person name="Tritt A."/>
            <person name="Yoshinaga Y."/>
            <person name="Zwiers L.-H."/>
            <person name="Turgeon B."/>
            <person name="Goodwin S."/>
            <person name="Spatafora J."/>
            <person name="Crous P."/>
            <person name="Grigoriev I."/>
        </authorList>
    </citation>
    <scope>NUCLEOTIDE SEQUENCE</scope>
    <source>
        <strain evidence="2">CBS 207.26</strain>
    </source>
</reference>
<gene>
    <name evidence="2" type="ORF">K469DRAFT_35392</name>
</gene>
<evidence type="ECO:0000313" key="3">
    <source>
        <dbReference type="Proteomes" id="UP000800200"/>
    </source>
</evidence>
<organism evidence="2 3">
    <name type="scientific">Zopfia rhizophila CBS 207.26</name>
    <dbReference type="NCBI Taxonomy" id="1314779"/>
    <lineage>
        <taxon>Eukaryota</taxon>
        <taxon>Fungi</taxon>
        <taxon>Dikarya</taxon>
        <taxon>Ascomycota</taxon>
        <taxon>Pezizomycotina</taxon>
        <taxon>Dothideomycetes</taxon>
        <taxon>Dothideomycetes incertae sedis</taxon>
        <taxon>Zopfiaceae</taxon>
        <taxon>Zopfia</taxon>
    </lineage>
</organism>
<feature type="compositionally biased region" description="Polar residues" evidence="1">
    <location>
        <begin position="305"/>
        <end position="317"/>
    </location>
</feature>
<dbReference type="GO" id="GO:0000407">
    <property type="term" value="C:phagophore assembly site"/>
    <property type="evidence" value="ECO:0007669"/>
    <property type="project" value="TreeGrafter"/>
</dbReference>
<dbReference type="InterPro" id="IPR039113">
    <property type="entry name" value="ATG29"/>
</dbReference>
<feature type="compositionally biased region" description="Polar residues" evidence="1">
    <location>
        <begin position="1"/>
        <end position="18"/>
    </location>
</feature>
<name>A0A6A6DCU3_9PEZI</name>
<feature type="compositionally biased region" description="Polar residues" evidence="1">
    <location>
        <begin position="57"/>
        <end position="91"/>
    </location>
</feature>
<dbReference type="PROSITE" id="PS51257">
    <property type="entry name" value="PROKAR_LIPOPROTEIN"/>
    <property type="match status" value="1"/>
</dbReference>
<dbReference type="AlphaFoldDB" id="A0A6A6DCU3"/>
<dbReference type="GO" id="GO:0000045">
    <property type="term" value="P:autophagosome assembly"/>
    <property type="evidence" value="ECO:0007669"/>
    <property type="project" value="InterPro"/>
</dbReference>
<feature type="compositionally biased region" description="Basic residues" evidence="1">
    <location>
        <begin position="150"/>
        <end position="161"/>
    </location>
</feature>
<keyword evidence="3" id="KW-1185">Reference proteome</keyword>
<dbReference type="OrthoDB" id="21072at2759"/>